<keyword evidence="4" id="KW-1185">Reference proteome</keyword>
<evidence type="ECO:0000259" key="2">
    <source>
        <dbReference type="PROSITE" id="PS50164"/>
    </source>
</evidence>
<dbReference type="AlphaFoldDB" id="A0A6I4IVW0"/>
<dbReference type="PANTHER" id="PTHR34477">
    <property type="entry name" value="UPF0213 PROTEIN YHBQ"/>
    <property type="match status" value="1"/>
</dbReference>
<dbReference type="PROSITE" id="PS50164">
    <property type="entry name" value="GIY_YIG"/>
    <property type="match status" value="1"/>
</dbReference>
<protein>
    <submittedName>
        <fullName evidence="3">GIY-YIG nuclease family protein</fullName>
    </submittedName>
</protein>
<evidence type="ECO:0000313" key="3">
    <source>
        <dbReference type="EMBL" id="MVO11023.1"/>
    </source>
</evidence>
<dbReference type="RefSeq" id="WP_140999436.1">
    <property type="nucleotide sequence ID" value="NZ_VDCZ01000019.1"/>
</dbReference>
<accession>A0A6I4IVW0</accession>
<dbReference type="CDD" id="cd10456">
    <property type="entry name" value="GIY-YIG_UPF0213"/>
    <property type="match status" value="1"/>
</dbReference>
<dbReference type="SMART" id="SM00465">
    <property type="entry name" value="GIYc"/>
    <property type="match status" value="1"/>
</dbReference>
<evidence type="ECO:0000313" key="4">
    <source>
        <dbReference type="Proteomes" id="UP000431264"/>
    </source>
</evidence>
<dbReference type="PANTHER" id="PTHR34477:SF1">
    <property type="entry name" value="UPF0213 PROTEIN YHBQ"/>
    <property type="match status" value="1"/>
</dbReference>
<gene>
    <name evidence="3" type="ORF">GOQ30_17760</name>
</gene>
<dbReference type="InterPro" id="IPR000305">
    <property type="entry name" value="GIY-YIG_endonuc"/>
</dbReference>
<sequence>MKFYYVYILKCSDDSYYVGFTSNLNKRLLEHNGGFHRDSYTFKRRPVVLTWYQEFSEPNQAIYFEKKIKKWSRAKKEALINDNFDLLPLLATCKNETHFRNKGLDSARPDKDVE</sequence>
<dbReference type="Proteomes" id="UP000431264">
    <property type="component" value="Unassembled WGS sequence"/>
</dbReference>
<dbReference type="Pfam" id="PF01541">
    <property type="entry name" value="GIY-YIG"/>
    <property type="match status" value="1"/>
</dbReference>
<feature type="domain" description="GIY-YIG" evidence="2">
    <location>
        <begin position="2"/>
        <end position="78"/>
    </location>
</feature>
<dbReference type="EMBL" id="WQLW01000019">
    <property type="protein sequence ID" value="MVO11023.1"/>
    <property type="molecule type" value="Genomic_DNA"/>
</dbReference>
<dbReference type="InterPro" id="IPR050190">
    <property type="entry name" value="UPF0213_domain"/>
</dbReference>
<proteinExistence type="inferred from homology"/>
<evidence type="ECO:0000256" key="1">
    <source>
        <dbReference type="ARBA" id="ARBA00007435"/>
    </source>
</evidence>
<dbReference type="InterPro" id="IPR035901">
    <property type="entry name" value="GIY-YIG_endonuc_sf"/>
</dbReference>
<reference evidence="4" key="1">
    <citation type="submission" date="2019-05" db="EMBL/GenBank/DDBJ databases">
        <title>Flavobacterium profundi sp. nov., isolated from a deep-sea seamount.</title>
        <authorList>
            <person name="Zhang D.-C."/>
        </authorList>
    </citation>
    <scope>NUCLEOTIDE SEQUENCE [LARGE SCALE GENOMIC DNA]</scope>
    <source>
        <strain evidence="4">TP390</strain>
    </source>
</reference>
<dbReference type="OrthoDB" id="1495241at2"/>
<comment type="similarity">
    <text evidence="1">Belongs to the UPF0213 family.</text>
</comment>
<organism evidence="3 4">
    <name type="scientific">Flavobacterium profundi</name>
    <dbReference type="NCBI Taxonomy" id="1774945"/>
    <lineage>
        <taxon>Bacteria</taxon>
        <taxon>Pseudomonadati</taxon>
        <taxon>Bacteroidota</taxon>
        <taxon>Flavobacteriia</taxon>
        <taxon>Flavobacteriales</taxon>
        <taxon>Flavobacteriaceae</taxon>
        <taxon>Flavobacterium</taxon>
    </lineage>
</organism>
<dbReference type="Gene3D" id="3.40.1440.10">
    <property type="entry name" value="GIY-YIG endonuclease"/>
    <property type="match status" value="1"/>
</dbReference>
<name>A0A6I4IVW0_9FLAO</name>
<comment type="caution">
    <text evidence="3">The sequence shown here is derived from an EMBL/GenBank/DDBJ whole genome shotgun (WGS) entry which is preliminary data.</text>
</comment>
<dbReference type="SUPFAM" id="SSF82771">
    <property type="entry name" value="GIY-YIG endonuclease"/>
    <property type="match status" value="1"/>
</dbReference>